<gene>
    <name evidence="8" type="ORF">SCAR479_05944</name>
</gene>
<evidence type="ECO:0000256" key="5">
    <source>
        <dbReference type="ARBA" id="ARBA00023002"/>
    </source>
</evidence>
<protein>
    <submittedName>
        <fullName evidence="8">Chaperonin 10-like protein</fullName>
    </submittedName>
</protein>
<organism evidence="8 9">
    <name type="scientific">Seiridium cardinale</name>
    <dbReference type="NCBI Taxonomy" id="138064"/>
    <lineage>
        <taxon>Eukaryota</taxon>
        <taxon>Fungi</taxon>
        <taxon>Dikarya</taxon>
        <taxon>Ascomycota</taxon>
        <taxon>Pezizomycotina</taxon>
        <taxon>Sordariomycetes</taxon>
        <taxon>Xylariomycetidae</taxon>
        <taxon>Amphisphaeriales</taxon>
        <taxon>Sporocadaceae</taxon>
        <taxon>Seiridium</taxon>
    </lineage>
</organism>
<dbReference type="Proteomes" id="UP001465668">
    <property type="component" value="Unassembled WGS sequence"/>
</dbReference>
<feature type="domain" description="Enoyl reductase (ER)" evidence="7">
    <location>
        <begin position="8"/>
        <end position="352"/>
    </location>
</feature>
<evidence type="ECO:0000259" key="7">
    <source>
        <dbReference type="SMART" id="SM00829"/>
    </source>
</evidence>
<dbReference type="SUPFAM" id="SSF50129">
    <property type="entry name" value="GroES-like"/>
    <property type="match status" value="1"/>
</dbReference>
<dbReference type="SMART" id="SM00829">
    <property type="entry name" value="PKS_ER"/>
    <property type="match status" value="1"/>
</dbReference>
<dbReference type="Pfam" id="PF08240">
    <property type="entry name" value="ADH_N"/>
    <property type="match status" value="1"/>
</dbReference>
<keyword evidence="5" id="KW-0560">Oxidoreductase</keyword>
<dbReference type="InterPro" id="IPR020843">
    <property type="entry name" value="ER"/>
</dbReference>
<dbReference type="InterPro" id="IPR013154">
    <property type="entry name" value="ADH-like_N"/>
</dbReference>
<evidence type="ECO:0000313" key="8">
    <source>
        <dbReference type="EMBL" id="KAK9777215.1"/>
    </source>
</evidence>
<dbReference type="Pfam" id="PF00107">
    <property type="entry name" value="ADH_zinc_N"/>
    <property type="match status" value="1"/>
</dbReference>
<evidence type="ECO:0000313" key="9">
    <source>
        <dbReference type="Proteomes" id="UP001465668"/>
    </source>
</evidence>
<comment type="cofactor">
    <cofactor evidence="1 6">
        <name>Zn(2+)</name>
        <dbReference type="ChEBI" id="CHEBI:29105"/>
    </cofactor>
</comment>
<comment type="similarity">
    <text evidence="2 6">Belongs to the zinc-containing alcohol dehydrogenase family.</text>
</comment>
<dbReference type="EMBL" id="JARVKM010000022">
    <property type="protein sequence ID" value="KAK9777215.1"/>
    <property type="molecule type" value="Genomic_DNA"/>
</dbReference>
<comment type="caution">
    <text evidence="8">The sequence shown here is derived from an EMBL/GenBank/DDBJ whole genome shotgun (WGS) entry which is preliminary data.</text>
</comment>
<dbReference type="SUPFAM" id="SSF51735">
    <property type="entry name" value="NAD(P)-binding Rossmann-fold domains"/>
    <property type="match status" value="1"/>
</dbReference>
<dbReference type="Gene3D" id="3.90.180.10">
    <property type="entry name" value="Medium-chain alcohol dehydrogenases, catalytic domain"/>
    <property type="match status" value="1"/>
</dbReference>
<evidence type="ECO:0000256" key="3">
    <source>
        <dbReference type="ARBA" id="ARBA00022723"/>
    </source>
</evidence>
<keyword evidence="4 6" id="KW-0862">Zinc</keyword>
<dbReference type="InterPro" id="IPR013149">
    <property type="entry name" value="ADH-like_C"/>
</dbReference>
<evidence type="ECO:0000256" key="6">
    <source>
        <dbReference type="RuleBase" id="RU361277"/>
    </source>
</evidence>
<dbReference type="InterPro" id="IPR002328">
    <property type="entry name" value="ADH_Zn_CS"/>
</dbReference>
<dbReference type="PANTHER" id="PTHR43161">
    <property type="entry name" value="SORBITOL DEHYDROGENASE"/>
    <property type="match status" value="1"/>
</dbReference>
<name>A0ABR2XU37_9PEZI</name>
<keyword evidence="3 6" id="KW-0479">Metal-binding</keyword>
<dbReference type="CDD" id="cd08233">
    <property type="entry name" value="butanediol_DH_like"/>
    <property type="match status" value="1"/>
</dbReference>
<dbReference type="Gene3D" id="3.40.50.720">
    <property type="entry name" value="NAD(P)-binding Rossmann-like Domain"/>
    <property type="match status" value="1"/>
</dbReference>
<keyword evidence="9" id="KW-1185">Reference proteome</keyword>
<dbReference type="PANTHER" id="PTHR43161:SF23">
    <property type="entry name" value="(R,R)-BUTANEDIOL DEHYDROGENASE-RELATED"/>
    <property type="match status" value="1"/>
</dbReference>
<proteinExistence type="inferred from homology"/>
<accession>A0ABR2XU37</accession>
<evidence type="ECO:0000256" key="4">
    <source>
        <dbReference type="ARBA" id="ARBA00022833"/>
    </source>
</evidence>
<reference evidence="8 9" key="1">
    <citation type="submission" date="2024-02" db="EMBL/GenBank/DDBJ databases">
        <title>First draft genome assembly of two strains of Seiridium cardinale.</title>
        <authorList>
            <person name="Emiliani G."/>
            <person name="Scali E."/>
        </authorList>
    </citation>
    <scope>NUCLEOTIDE SEQUENCE [LARGE SCALE GENOMIC DNA]</scope>
    <source>
        <strain evidence="8 9">BM-138-000479</strain>
    </source>
</reference>
<dbReference type="InterPro" id="IPR036291">
    <property type="entry name" value="NAD(P)-bd_dom_sf"/>
</dbReference>
<dbReference type="InterPro" id="IPR011032">
    <property type="entry name" value="GroES-like_sf"/>
</dbReference>
<sequence length="357" mass="38384">MRAIRYHGPGDVRLEMDIPEPECLVHQVKVRPSFCGICGSDLHAYQSSNAIPFQDTPHPLTGEKWPITLGHEFSGEVVEVGLEVRNGLRVGDRVAVQPTICCNQCVPCKEGLINCCDYFGFIGLMGWGGGLSDYVCVDARFAFKLPDTIPSDIGALIEPLAVAWHAVALSALRPGDDVLVMGAGPIGLAVIQCLRARQPGQIIVTEVSANRRKFAQQFGATAVVDPLEQDLVSRSKLLCDGQGPALAFDCAGVPASIKAACLAVRSGGTVVNVSVWDGEIPFNVNNLLFGEKKLLTALSYTTADFKAVIDALDNGSIDAKDMITRRITIDRVVEDGILALTHHKDRDIKIVIDVAAR</sequence>
<dbReference type="PROSITE" id="PS00059">
    <property type="entry name" value="ADH_ZINC"/>
    <property type="match status" value="1"/>
</dbReference>
<evidence type="ECO:0000256" key="2">
    <source>
        <dbReference type="ARBA" id="ARBA00008072"/>
    </source>
</evidence>
<evidence type="ECO:0000256" key="1">
    <source>
        <dbReference type="ARBA" id="ARBA00001947"/>
    </source>
</evidence>